<feature type="non-terminal residue" evidence="2">
    <location>
        <position position="140"/>
    </location>
</feature>
<feature type="transmembrane region" description="Helical" evidence="1">
    <location>
        <begin position="81"/>
        <end position="99"/>
    </location>
</feature>
<dbReference type="Pfam" id="PF04306">
    <property type="entry name" value="DUF456"/>
    <property type="match status" value="1"/>
</dbReference>
<keyword evidence="1" id="KW-0812">Transmembrane</keyword>
<evidence type="ECO:0008006" key="3">
    <source>
        <dbReference type="Google" id="ProtNLM"/>
    </source>
</evidence>
<feature type="transmembrane region" description="Helical" evidence="1">
    <location>
        <begin position="47"/>
        <end position="69"/>
    </location>
</feature>
<dbReference type="InterPro" id="IPR007403">
    <property type="entry name" value="DUF456"/>
</dbReference>
<proteinExistence type="predicted"/>
<reference evidence="2" key="1">
    <citation type="submission" date="2018-06" db="EMBL/GenBank/DDBJ databases">
        <authorList>
            <person name="Zhirakovskaya E."/>
        </authorList>
    </citation>
    <scope>NUCLEOTIDE SEQUENCE</scope>
</reference>
<protein>
    <recommendedName>
        <fullName evidence="3">DUF456 domain-containing protein</fullName>
    </recommendedName>
</protein>
<gene>
    <name evidence="2" type="ORF">MNBD_PLANCTO03-559</name>
</gene>
<evidence type="ECO:0000256" key="1">
    <source>
        <dbReference type="SAM" id="Phobius"/>
    </source>
</evidence>
<dbReference type="EMBL" id="UOGK01000342">
    <property type="protein sequence ID" value="VAX40148.1"/>
    <property type="molecule type" value="Genomic_DNA"/>
</dbReference>
<keyword evidence="1" id="KW-1133">Transmembrane helix</keyword>
<keyword evidence="1" id="KW-0472">Membrane</keyword>
<organism evidence="2">
    <name type="scientific">hydrothermal vent metagenome</name>
    <dbReference type="NCBI Taxonomy" id="652676"/>
    <lineage>
        <taxon>unclassified sequences</taxon>
        <taxon>metagenomes</taxon>
        <taxon>ecological metagenomes</taxon>
    </lineage>
</organism>
<name>A0A3B1DVL5_9ZZZZ</name>
<dbReference type="AlphaFoldDB" id="A0A3B1DVL5"/>
<evidence type="ECO:0000313" key="2">
    <source>
        <dbReference type="EMBL" id="VAX40148.1"/>
    </source>
</evidence>
<accession>A0A3B1DVL5</accession>
<sequence length="140" mass="14377">MTYVAATIVALFSLLGVLATLLSFPGIWLMVLVALLCQWWQPELFSWWTLAAAMVLAGAAEIVEMFASAAGAAKAKGSKTAMGASLVGAVVGAILGTIFLPFLPIIGTIIGGIAGAGLAAGAAERGIKRKEWGDSWNVAK</sequence>